<dbReference type="AlphaFoldDB" id="A0A0E9TL21"/>
<protein>
    <submittedName>
        <fullName evidence="1">Uncharacterized protein</fullName>
    </submittedName>
</protein>
<proteinExistence type="predicted"/>
<reference evidence="1" key="2">
    <citation type="journal article" date="2015" name="Fish Shellfish Immunol.">
        <title>Early steps in the European eel (Anguilla anguilla)-Vibrio vulnificus interaction in the gills: Role of the RtxA13 toxin.</title>
        <authorList>
            <person name="Callol A."/>
            <person name="Pajuelo D."/>
            <person name="Ebbesson L."/>
            <person name="Teles M."/>
            <person name="MacKenzie S."/>
            <person name="Amaro C."/>
        </authorList>
    </citation>
    <scope>NUCLEOTIDE SEQUENCE</scope>
</reference>
<sequence length="51" mass="5951">MWQTCPVFSARSTKHFTLHGTQIKLYLFSSGGVLSRVRLQALPFQYLLFKF</sequence>
<evidence type="ECO:0000313" key="1">
    <source>
        <dbReference type="EMBL" id="JAH53565.1"/>
    </source>
</evidence>
<accession>A0A0E9TL21</accession>
<reference evidence="1" key="1">
    <citation type="submission" date="2014-11" db="EMBL/GenBank/DDBJ databases">
        <authorList>
            <person name="Amaro Gonzalez C."/>
        </authorList>
    </citation>
    <scope>NUCLEOTIDE SEQUENCE</scope>
</reference>
<dbReference type="EMBL" id="GBXM01055012">
    <property type="protein sequence ID" value="JAH53565.1"/>
    <property type="molecule type" value="Transcribed_RNA"/>
</dbReference>
<name>A0A0E9TL21_ANGAN</name>
<organism evidence="1">
    <name type="scientific">Anguilla anguilla</name>
    <name type="common">European freshwater eel</name>
    <name type="synonym">Muraena anguilla</name>
    <dbReference type="NCBI Taxonomy" id="7936"/>
    <lineage>
        <taxon>Eukaryota</taxon>
        <taxon>Metazoa</taxon>
        <taxon>Chordata</taxon>
        <taxon>Craniata</taxon>
        <taxon>Vertebrata</taxon>
        <taxon>Euteleostomi</taxon>
        <taxon>Actinopterygii</taxon>
        <taxon>Neopterygii</taxon>
        <taxon>Teleostei</taxon>
        <taxon>Anguilliformes</taxon>
        <taxon>Anguillidae</taxon>
        <taxon>Anguilla</taxon>
    </lineage>
</organism>